<dbReference type="Pfam" id="PF06908">
    <property type="entry name" value="YpsA"/>
    <property type="match status" value="1"/>
</dbReference>
<comment type="caution">
    <text evidence="2">The sequence shown here is derived from an EMBL/GenBank/DDBJ whole genome shotgun (WGS) entry which is preliminary data.</text>
</comment>
<dbReference type="NCBIfam" id="NF010181">
    <property type="entry name" value="PRK13660.1"/>
    <property type="match status" value="1"/>
</dbReference>
<dbReference type="PANTHER" id="PTHR38440:SF1">
    <property type="entry name" value="UPF0398 PROTEIN SPR0331"/>
    <property type="match status" value="1"/>
</dbReference>
<dbReference type="InterPro" id="IPR010697">
    <property type="entry name" value="YspA"/>
</dbReference>
<evidence type="ECO:0000313" key="2">
    <source>
        <dbReference type="EMBL" id="CAG7624939.1"/>
    </source>
</evidence>
<dbReference type="HAMAP" id="MF_01575">
    <property type="entry name" value="UPF0398"/>
    <property type="match status" value="1"/>
</dbReference>
<evidence type="ECO:0000256" key="1">
    <source>
        <dbReference type="HAMAP-Rule" id="MF_01575"/>
    </source>
</evidence>
<dbReference type="RefSeq" id="WP_218097445.1">
    <property type="nucleotide sequence ID" value="NZ_CAJVCE010000002.1"/>
</dbReference>
<name>A0ABN7THE1_9BACL</name>
<keyword evidence="3" id="KW-1185">Reference proteome</keyword>
<dbReference type="Proteomes" id="UP000730618">
    <property type="component" value="Unassembled WGS sequence"/>
</dbReference>
<dbReference type="EMBL" id="CAJVCE010000002">
    <property type="protein sequence ID" value="CAG7624939.1"/>
    <property type="molecule type" value="Genomic_DNA"/>
</dbReference>
<sequence length="192" mass="21941">MERVLVTGYKASELGIFSLKHPGIGIIKKAIKKKLVAMLDDGLEWVIVSGQWGVELWAAEAALELKETYGQLRLAVITPFLEQDEQWSEEKQTYYRQIIQRADYVNSVTKSKYVGPWQFKEKNKFLLRNSDALLLLYDDEKEGSPKFIRELALQQAGSQSYPIVSITAFDLQELADDERQAEDSGFDEHGYS</sequence>
<reference evidence="2 3" key="1">
    <citation type="submission" date="2021-06" db="EMBL/GenBank/DDBJ databases">
        <authorList>
            <person name="Criscuolo A."/>
        </authorList>
    </citation>
    <scope>NUCLEOTIDE SEQUENCE [LARGE SCALE GENOMIC DNA]</scope>
    <source>
        <strain evidence="3">CIP 111802</strain>
    </source>
</reference>
<comment type="similarity">
    <text evidence="1">Belongs to the UPF0398 family.</text>
</comment>
<dbReference type="PIRSF" id="PIRSF021290">
    <property type="entry name" value="DUF1273"/>
    <property type="match status" value="1"/>
</dbReference>
<proteinExistence type="inferred from homology"/>
<dbReference type="PANTHER" id="PTHR38440">
    <property type="entry name" value="UPF0398 PROTEIN YPSA"/>
    <property type="match status" value="1"/>
</dbReference>
<protein>
    <recommendedName>
        <fullName evidence="1">UPF0398 protein PAECIP111802_01115</fullName>
    </recommendedName>
</protein>
<gene>
    <name evidence="2" type="ORF">PAECIP111802_01115</name>
</gene>
<organism evidence="2 3">
    <name type="scientific">Paenibacillus allorhizosphaerae</name>
    <dbReference type="NCBI Taxonomy" id="2849866"/>
    <lineage>
        <taxon>Bacteria</taxon>
        <taxon>Bacillati</taxon>
        <taxon>Bacillota</taxon>
        <taxon>Bacilli</taxon>
        <taxon>Bacillales</taxon>
        <taxon>Paenibacillaceae</taxon>
        <taxon>Paenibacillus</taxon>
    </lineage>
</organism>
<evidence type="ECO:0000313" key="3">
    <source>
        <dbReference type="Proteomes" id="UP000730618"/>
    </source>
</evidence>
<accession>A0ABN7THE1</accession>